<feature type="domain" description="GST C-terminal" evidence="6">
    <location>
        <begin position="95"/>
        <end position="236"/>
    </location>
</feature>
<proteinExistence type="inferred from homology"/>
<dbReference type="EC" id="2.5.1.18" evidence="2"/>
<sequence>MASSVEQQKKLKLYSYFRSSCSHRVRIALKLKGLEYEYKAVSLLKGEHFSPEFTKLNPMGYVPVLVDEDIVVSDSFAILLYLEEKYPQHPLLPLDLQRRAINYQAANIVSSSIQPLQNLCVLDSTISAFLSLLPFNMQKYIAEKVNPDEQYVWARNHIRKGLEALEKLLHDYAGKYATGDEVYLADCFIAPQLYGAIKRFSLDMTPYPLLSRLNEAYNQLPAFVDSAPENQPDTPASSVEQQKKLKLYSNFQSTCSHRVRIALKLKEFTKLNPIGYVPVLVDEDFVVSDSFAILLYLEEKYPQHPLLPRDLQRRAINYQAANIVSSSIQPLQNLGLLDSTISAFLSLLPFNMQKYIAEKVNSDEQYVWARNHIGKGFEALEKLLHDYAGKYATGDEVYLADCFIAPQLYRAIKEFSLDMTLYPLLSRLNEAYNQLPAFEDSAPENQPDTPV</sequence>
<evidence type="ECO:0000256" key="3">
    <source>
        <dbReference type="ARBA" id="ARBA00022679"/>
    </source>
</evidence>
<protein>
    <recommendedName>
        <fullName evidence="2">glutathione transferase</fullName>
        <ecNumber evidence="2">2.5.1.18</ecNumber>
    </recommendedName>
</protein>
<dbReference type="GO" id="GO:0009407">
    <property type="term" value="P:toxin catabolic process"/>
    <property type="evidence" value="ECO:0007669"/>
    <property type="project" value="UniProtKB-ARBA"/>
</dbReference>
<feature type="domain" description="GST N-terminal" evidence="5">
    <location>
        <begin position="195"/>
        <end position="305"/>
    </location>
</feature>
<dbReference type="FunFam" id="1.20.1050.10:FF:000017">
    <property type="entry name" value="Maleylacetoacetate isomerase"/>
    <property type="match status" value="2"/>
</dbReference>
<dbReference type="GO" id="GO:0005737">
    <property type="term" value="C:cytoplasm"/>
    <property type="evidence" value="ECO:0007669"/>
    <property type="project" value="InterPro"/>
</dbReference>
<keyword evidence="3" id="KW-0808">Transferase</keyword>
<comment type="catalytic activity">
    <reaction evidence="4">
        <text>RX + glutathione = an S-substituted glutathione + a halide anion + H(+)</text>
        <dbReference type="Rhea" id="RHEA:16437"/>
        <dbReference type="ChEBI" id="CHEBI:15378"/>
        <dbReference type="ChEBI" id="CHEBI:16042"/>
        <dbReference type="ChEBI" id="CHEBI:17792"/>
        <dbReference type="ChEBI" id="CHEBI:57925"/>
        <dbReference type="ChEBI" id="CHEBI:90779"/>
        <dbReference type="EC" id="2.5.1.18"/>
    </reaction>
</comment>
<dbReference type="GO" id="GO:0006559">
    <property type="term" value="P:L-phenylalanine catabolic process"/>
    <property type="evidence" value="ECO:0007669"/>
    <property type="project" value="TreeGrafter"/>
</dbReference>
<dbReference type="InterPro" id="IPR004045">
    <property type="entry name" value="Glutathione_S-Trfase_N"/>
</dbReference>
<dbReference type="CDD" id="cd03042">
    <property type="entry name" value="GST_N_Zeta"/>
    <property type="match status" value="1"/>
</dbReference>
<dbReference type="SUPFAM" id="SSF52833">
    <property type="entry name" value="Thioredoxin-like"/>
    <property type="match status" value="2"/>
</dbReference>
<dbReference type="GO" id="GO:0004364">
    <property type="term" value="F:glutathione transferase activity"/>
    <property type="evidence" value="ECO:0007669"/>
    <property type="project" value="UniProtKB-EC"/>
</dbReference>
<dbReference type="PROSITE" id="PS50404">
    <property type="entry name" value="GST_NTER"/>
    <property type="match status" value="2"/>
</dbReference>
<dbReference type="PANTHER" id="PTHR42673">
    <property type="entry name" value="MALEYLACETOACETATE ISOMERASE"/>
    <property type="match status" value="1"/>
</dbReference>
<dbReference type="Gene3D" id="1.20.1050.10">
    <property type="match status" value="2"/>
</dbReference>
<dbReference type="CDD" id="cd03191">
    <property type="entry name" value="GST_C_Zeta"/>
    <property type="match status" value="2"/>
</dbReference>
<dbReference type="InterPro" id="IPR040079">
    <property type="entry name" value="Glutathione_S-Trfase"/>
</dbReference>
<evidence type="ECO:0000313" key="8">
    <source>
        <dbReference type="Proteomes" id="UP000823749"/>
    </source>
</evidence>
<dbReference type="FunFam" id="3.40.30.10:FF:000100">
    <property type="entry name" value="Glutathione S-transferase Z1"/>
    <property type="match status" value="1"/>
</dbReference>
<evidence type="ECO:0000313" key="7">
    <source>
        <dbReference type="EMBL" id="KAG5525647.1"/>
    </source>
</evidence>
<dbReference type="Gene3D" id="3.40.30.10">
    <property type="entry name" value="Glutaredoxin"/>
    <property type="match status" value="2"/>
</dbReference>
<dbReference type="AlphaFoldDB" id="A0AAV6IDY4"/>
<dbReference type="EMBL" id="JACTNZ010000011">
    <property type="protein sequence ID" value="KAG5525647.1"/>
    <property type="molecule type" value="Genomic_DNA"/>
</dbReference>
<keyword evidence="8" id="KW-1185">Reference proteome</keyword>
<feature type="domain" description="GST N-terminal" evidence="5">
    <location>
        <begin position="9"/>
        <end position="90"/>
    </location>
</feature>
<evidence type="ECO:0000256" key="4">
    <source>
        <dbReference type="ARBA" id="ARBA00047960"/>
    </source>
</evidence>
<dbReference type="SFLD" id="SFLDS00019">
    <property type="entry name" value="Glutathione_Transferase_(cytos"/>
    <property type="match status" value="2"/>
</dbReference>
<dbReference type="Proteomes" id="UP000823749">
    <property type="component" value="Chromosome 11"/>
</dbReference>
<dbReference type="SFLD" id="SFLDG00358">
    <property type="entry name" value="Main_(cytGST)"/>
    <property type="match status" value="1"/>
</dbReference>
<dbReference type="Pfam" id="PF02798">
    <property type="entry name" value="GST_N"/>
    <property type="match status" value="1"/>
</dbReference>
<dbReference type="InterPro" id="IPR005955">
    <property type="entry name" value="GST_Zeta"/>
</dbReference>
<gene>
    <name evidence="7" type="ORF">RHGRI_032080</name>
</gene>
<comment type="caution">
    <text evidence="7">The sequence shown here is derived from an EMBL/GenBank/DDBJ whole genome shotgun (WGS) entry which is preliminary data.</text>
</comment>
<name>A0AAV6IDY4_9ERIC</name>
<reference evidence="7" key="1">
    <citation type="submission" date="2020-08" db="EMBL/GenBank/DDBJ databases">
        <title>Plant Genome Project.</title>
        <authorList>
            <person name="Zhang R.-G."/>
        </authorList>
    </citation>
    <scope>NUCLEOTIDE SEQUENCE</scope>
    <source>
        <strain evidence="7">WSP0</strain>
        <tissue evidence="7">Leaf</tissue>
    </source>
</reference>
<dbReference type="SUPFAM" id="SSF47616">
    <property type="entry name" value="GST C-terminal domain-like"/>
    <property type="match status" value="2"/>
</dbReference>
<feature type="domain" description="GST C-terminal" evidence="6">
    <location>
        <begin position="310"/>
        <end position="451"/>
    </location>
</feature>
<dbReference type="InterPro" id="IPR034333">
    <property type="entry name" value="GST_Zeta_N"/>
</dbReference>
<comment type="similarity">
    <text evidence="1">Belongs to the GST superfamily. Zeta family.</text>
</comment>
<organism evidence="7 8">
    <name type="scientific">Rhododendron griersonianum</name>
    <dbReference type="NCBI Taxonomy" id="479676"/>
    <lineage>
        <taxon>Eukaryota</taxon>
        <taxon>Viridiplantae</taxon>
        <taxon>Streptophyta</taxon>
        <taxon>Embryophyta</taxon>
        <taxon>Tracheophyta</taxon>
        <taxon>Spermatophyta</taxon>
        <taxon>Magnoliopsida</taxon>
        <taxon>eudicotyledons</taxon>
        <taxon>Gunneridae</taxon>
        <taxon>Pentapetalae</taxon>
        <taxon>asterids</taxon>
        <taxon>Ericales</taxon>
        <taxon>Ericaceae</taxon>
        <taxon>Ericoideae</taxon>
        <taxon>Rhodoreae</taxon>
        <taxon>Rhododendron</taxon>
    </lineage>
</organism>
<evidence type="ECO:0000259" key="6">
    <source>
        <dbReference type="PROSITE" id="PS50405"/>
    </source>
</evidence>
<dbReference type="InterPro" id="IPR034330">
    <property type="entry name" value="GST_Zeta_C"/>
</dbReference>
<dbReference type="InterPro" id="IPR010987">
    <property type="entry name" value="Glutathione-S-Trfase_C-like"/>
</dbReference>
<dbReference type="PROSITE" id="PS50405">
    <property type="entry name" value="GST_CTER"/>
    <property type="match status" value="2"/>
</dbReference>
<accession>A0AAV6IDY4</accession>
<dbReference type="InterPro" id="IPR036282">
    <property type="entry name" value="Glutathione-S-Trfase_C_sf"/>
</dbReference>
<evidence type="ECO:0000259" key="5">
    <source>
        <dbReference type="PROSITE" id="PS50404"/>
    </source>
</evidence>
<dbReference type="InterPro" id="IPR036249">
    <property type="entry name" value="Thioredoxin-like_sf"/>
</dbReference>
<evidence type="ECO:0000256" key="1">
    <source>
        <dbReference type="ARBA" id="ARBA00010007"/>
    </source>
</evidence>
<dbReference type="GO" id="GO:0006749">
    <property type="term" value="P:glutathione metabolic process"/>
    <property type="evidence" value="ECO:0007669"/>
    <property type="project" value="TreeGrafter"/>
</dbReference>
<dbReference type="Pfam" id="PF13417">
    <property type="entry name" value="GST_N_3"/>
    <property type="match status" value="1"/>
</dbReference>
<dbReference type="GO" id="GO:0016034">
    <property type="term" value="F:maleylacetoacetate isomerase activity"/>
    <property type="evidence" value="ECO:0007669"/>
    <property type="project" value="TreeGrafter"/>
</dbReference>
<evidence type="ECO:0000256" key="2">
    <source>
        <dbReference type="ARBA" id="ARBA00012452"/>
    </source>
</evidence>
<dbReference type="NCBIfam" id="TIGR01262">
    <property type="entry name" value="maiA"/>
    <property type="match status" value="1"/>
</dbReference>
<dbReference type="PANTHER" id="PTHR42673:SF4">
    <property type="entry name" value="MALEYLACETOACETATE ISOMERASE"/>
    <property type="match status" value="1"/>
</dbReference>